<sequence length="601" mass="65452">MTMLAALERAYRWMPDAPRSGFAMAKIGVVVGLNEDGTIATISSLKEKVGKKEVARSLAVPAAVKRTAGIKPNSFWDKTSYVLGVTAGAGKRTAEEHAAFIEHHRDLIGDSDDPGLRALLRFLEGWSPERFEEAGFSEDMKDENVIFALEGERRKGVYIHDRPAAQALLKSEVEGEGALCLVTGERGPIARLHPSIKGVWGGQTAGGAIVSFNLDAFESYGHAQGDNAPVSEAAAEAYVGALNRFLANGSGHRMQIGDASVAFWAEAPAEFEGEEKRQVEGRAEKAFATMLSDEDKRDQAEEDDAEAREVRDALAKVRDAFRSQNAGSLGADVHPATRFYVLGLSPNAARISVRFWLDTSFGALAESYRRFVSDMAVEPLDRRGPGNLYWHLRETAVLGKSDNIAPSLAGEWARAILSGTPYPLTLLNTVLMRIRADGEVNGRRASILKAVLIRNFGFTEGEAPVGLDRDNRRRGYLLGRLFAVYEQAQSAALGRNVNATIKDKFYGSASAQPRKVFPILDSGSANHLSKLGKVRPGQRTNLEKEIAEIMEKMEPGETPADDPFPATLPAAEQALFGLGYYHQRSVFFARKETADQEPDAA</sequence>
<dbReference type="Pfam" id="PF09709">
    <property type="entry name" value="Cas_Csd1"/>
    <property type="match status" value="1"/>
</dbReference>
<dbReference type="AlphaFoldDB" id="A0A371WZ67"/>
<dbReference type="EMBL" id="QURL01000008">
    <property type="protein sequence ID" value="RFC62249.1"/>
    <property type="molecule type" value="Genomic_DNA"/>
</dbReference>
<dbReference type="RefSeq" id="WP_116684517.1">
    <property type="nucleotide sequence ID" value="NZ_QURL01000008.1"/>
</dbReference>
<evidence type="ECO:0000313" key="2">
    <source>
        <dbReference type="Proteomes" id="UP000264310"/>
    </source>
</evidence>
<comment type="caution">
    <text evidence="1">The sequence shown here is derived from an EMBL/GenBank/DDBJ whole genome shotgun (WGS) entry which is preliminary data.</text>
</comment>
<accession>A0A371WZ67</accession>
<organism evidence="1 2">
    <name type="scientific">Fulvimarina endophytica</name>
    <dbReference type="NCBI Taxonomy" id="2293836"/>
    <lineage>
        <taxon>Bacteria</taxon>
        <taxon>Pseudomonadati</taxon>
        <taxon>Pseudomonadota</taxon>
        <taxon>Alphaproteobacteria</taxon>
        <taxon>Hyphomicrobiales</taxon>
        <taxon>Aurantimonadaceae</taxon>
        <taxon>Fulvimarina</taxon>
    </lineage>
</organism>
<dbReference type="NCBIfam" id="TIGR01863">
    <property type="entry name" value="cas_Csd1"/>
    <property type="match status" value="1"/>
</dbReference>
<dbReference type="Proteomes" id="UP000264310">
    <property type="component" value="Unassembled WGS sequence"/>
</dbReference>
<dbReference type="OrthoDB" id="9778918at2"/>
<evidence type="ECO:0000313" key="1">
    <source>
        <dbReference type="EMBL" id="RFC62249.1"/>
    </source>
</evidence>
<keyword evidence="2" id="KW-1185">Reference proteome</keyword>
<dbReference type="InterPro" id="IPR010144">
    <property type="entry name" value="CRISPR-assoc_prot_Csd1-typ"/>
</dbReference>
<reference evidence="1 2" key="1">
    <citation type="submission" date="2018-08" db="EMBL/GenBank/DDBJ databases">
        <title>Fulvimarina sp. 85, whole genome shotgun sequence.</title>
        <authorList>
            <person name="Tuo L."/>
        </authorList>
    </citation>
    <scope>NUCLEOTIDE SEQUENCE [LARGE SCALE GENOMIC DNA]</scope>
    <source>
        <strain evidence="1 2">85</strain>
    </source>
</reference>
<proteinExistence type="predicted"/>
<gene>
    <name evidence="1" type="primary">cas8c</name>
    <name evidence="1" type="ORF">DYI37_17240</name>
</gene>
<dbReference type="CDD" id="cd09757">
    <property type="entry name" value="Cas8c_I-C"/>
    <property type="match status" value="1"/>
</dbReference>
<protein>
    <submittedName>
        <fullName evidence="1">Type I-C CRISPR-associated protein Cas8c/Csd1</fullName>
    </submittedName>
</protein>
<name>A0A371WZ67_9HYPH</name>